<comment type="caution">
    <text evidence="6">The sequence shown here is derived from an EMBL/GenBank/DDBJ whole genome shotgun (WGS) entry which is preliminary data.</text>
</comment>
<sequence>MNYIIVVFFVRYRFSYRVFMTVMWLLQLTMLFAVSLYGEELTSELAPILKSMWPSKFRWTVVFNMYTLRMIAFNMDMYEAFNDGPVQQERAARKHDTNCLECAQMRDANHGEGTPVTRCYRFRTESSCSPREYNVLSYVAYMLYVPLYVAGPMSSFNAFVSYCHHATVAMSRRDMLFYALRVLNLYVTLVFMLHFVFVNAFRVYPEVFFRLSIGEQAFLLYYSLAFLWLKFSLVWKLNRLTALLDGFDVPEDMRRCFSNTVSIRDFWRDWHASFNLWIVRYMYIPMGGNKRKHLNIFPVFFFIAIWHDIELHLLKWAMCILIMFVLELCVGFLWYLPFFARLRCSSYRRLIRSFGGLFTVFGLIVANLIGFSSQANTTSGRPMDQVISEGLLMVSPIFVVTLFLFLYCVAALGIMNRDMEAAEVRRLKKTHGVFSGA</sequence>
<gene>
    <name evidence="6" type="ORF">TRSC58_04552</name>
</gene>
<feature type="transmembrane region" description="Helical" evidence="5">
    <location>
        <begin position="350"/>
        <end position="371"/>
    </location>
</feature>
<dbReference type="AlphaFoldDB" id="A0A061J0C0"/>
<keyword evidence="7" id="KW-1185">Reference proteome</keyword>
<feature type="transmembrane region" description="Helical" evidence="5">
    <location>
        <begin position="16"/>
        <end position="37"/>
    </location>
</feature>
<dbReference type="Proteomes" id="UP000031737">
    <property type="component" value="Unassembled WGS sequence"/>
</dbReference>
<proteinExistence type="predicted"/>
<dbReference type="GO" id="GO:0016020">
    <property type="term" value="C:membrane"/>
    <property type="evidence" value="ECO:0007669"/>
    <property type="project" value="UniProtKB-SubCell"/>
</dbReference>
<evidence type="ECO:0000256" key="5">
    <source>
        <dbReference type="SAM" id="Phobius"/>
    </source>
</evidence>
<evidence type="ECO:0000313" key="7">
    <source>
        <dbReference type="Proteomes" id="UP000031737"/>
    </source>
</evidence>
<dbReference type="GO" id="GO:0005783">
    <property type="term" value="C:endoplasmic reticulum"/>
    <property type="evidence" value="ECO:0007669"/>
    <property type="project" value="TreeGrafter"/>
</dbReference>
<dbReference type="GO" id="GO:0016746">
    <property type="term" value="F:acyltransferase activity"/>
    <property type="evidence" value="ECO:0007669"/>
    <property type="project" value="TreeGrafter"/>
</dbReference>
<keyword evidence="4 5" id="KW-0472">Membrane</keyword>
<comment type="subcellular location">
    <subcellularLocation>
        <location evidence="1">Membrane</location>
        <topology evidence="1">Multi-pass membrane protein</topology>
    </subcellularLocation>
</comment>
<protein>
    <submittedName>
        <fullName evidence="6">Glycerol uptake protein</fullName>
    </submittedName>
</protein>
<evidence type="ECO:0000256" key="1">
    <source>
        <dbReference type="ARBA" id="ARBA00004141"/>
    </source>
</evidence>
<feature type="transmembrane region" description="Helical" evidence="5">
    <location>
        <begin position="141"/>
        <end position="163"/>
    </location>
</feature>
<dbReference type="Pfam" id="PF03062">
    <property type="entry name" value="MBOAT"/>
    <property type="match status" value="1"/>
</dbReference>
<feature type="transmembrane region" description="Helical" evidence="5">
    <location>
        <begin position="207"/>
        <end position="229"/>
    </location>
</feature>
<feature type="transmembrane region" description="Helical" evidence="5">
    <location>
        <begin position="175"/>
        <end position="201"/>
    </location>
</feature>
<accession>A0A061J0C0</accession>
<dbReference type="PANTHER" id="PTHR13285:SF18">
    <property type="entry name" value="PROTEIN-CYSTEINE N-PALMITOYLTRANSFERASE RASP"/>
    <property type="match status" value="1"/>
</dbReference>
<evidence type="ECO:0000256" key="4">
    <source>
        <dbReference type="ARBA" id="ARBA00023136"/>
    </source>
</evidence>
<dbReference type="VEuPathDB" id="TriTrypDB:TRSC58_04552"/>
<name>A0A061J0C0_TRYRA</name>
<evidence type="ECO:0000256" key="3">
    <source>
        <dbReference type="ARBA" id="ARBA00022989"/>
    </source>
</evidence>
<feature type="transmembrane region" description="Helical" evidence="5">
    <location>
        <begin position="293"/>
        <end position="309"/>
    </location>
</feature>
<evidence type="ECO:0000313" key="6">
    <source>
        <dbReference type="EMBL" id="ESL07755.1"/>
    </source>
</evidence>
<dbReference type="InterPro" id="IPR051085">
    <property type="entry name" value="MB_O-acyltransferase"/>
</dbReference>
<evidence type="ECO:0000256" key="2">
    <source>
        <dbReference type="ARBA" id="ARBA00022692"/>
    </source>
</evidence>
<dbReference type="OrthoDB" id="261651at2759"/>
<dbReference type="InterPro" id="IPR004299">
    <property type="entry name" value="MBOAT_fam"/>
</dbReference>
<organism evidence="6 7">
    <name type="scientific">Trypanosoma rangeli SC58</name>
    <dbReference type="NCBI Taxonomy" id="429131"/>
    <lineage>
        <taxon>Eukaryota</taxon>
        <taxon>Discoba</taxon>
        <taxon>Euglenozoa</taxon>
        <taxon>Kinetoplastea</taxon>
        <taxon>Metakinetoplastina</taxon>
        <taxon>Trypanosomatida</taxon>
        <taxon>Trypanosomatidae</taxon>
        <taxon>Trypanosoma</taxon>
        <taxon>Herpetosoma</taxon>
    </lineage>
</organism>
<dbReference type="PANTHER" id="PTHR13285">
    <property type="entry name" value="ACYLTRANSFERASE"/>
    <property type="match status" value="1"/>
</dbReference>
<feature type="transmembrane region" description="Helical" evidence="5">
    <location>
        <begin position="391"/>
        <end position="415"/>
    </location>
</feature>
<reference evidence="6 7" key="1">
    <citation type="submission" date="2013-07" db="EMBL/GenBank/DDBJ databases">
        <authorList>
            <person name="Stoco P.H."/>
            <person name="Wagner G."/>
            <person name="Gerber A."/>
            <person name="Zaha A."/>
            <person name="Thompson C."/>
            <person name="Bartholomeu D.C."/>
            <person name="Luckemeyer D.D."/>
            <person name="Bahia D."/>
            <person name="Loreto E."/>
            <person name="Prestes E.B."/>
            <person name="Lima F.M."/>
            <person name="Rodrigues-Luiz G."/>
            <person name="Vallejo G.A."/>
            <person name="Filho J.F."/>
            <person name="Monteiro K.M."/>
            <person name="Tyler K.M."/>
            <person name="de Almeida L.G."/>
            <person name="Ortiz M.F."/>
            <person name="Siervo M.A."/>
            <person name="de Moraes M.H."/>
            <person name="Cunha O.L."/>
            <person name="Mendonca-Neto R."/>
            <person name="Silva R."/>
            <person name="Teixeira S.M."/>
            <person name="Murta S.M."/>
            <person name="Sincero T.C."/>
            <person name="Mendes T.A."/>
            <person name="Urmenyi T.P."/>
            <person name="Silva V.G."/>
            <person name="da Rocha W.D."/>
            <person name="Andersson B."/>
            <person name="Romanha A.J."/>
            <person name="Steindel M."/>
            <person name="de Vasconcelos A.T."/>
            <person name="Grisard E.C."/>
        </authorList>
    </citation>
    <scope>NUCLEOTIDE SEQUENCE [LARGE SCALE GENOMIC DNA]</scope>
    <source>
        <strain evidence="6 7">SC58</strain>
    </source>
</reference>
<keyword evidence="3 5" id="KW-1133">Transmembrane helix</keyword>
<dbReference type="EMBL" id="AUPL01004552">
    <property type="protein sequence ID" value="ESL07755.1"/>
    <property type="molecule type" value="Genomic_DNA"/>
</dbReference>
<feature type="transmembrane region" description="Helical" evidence="5">
    <location>
        <begin position="315"/>
        <end position="338"/>
    </location>
</feature>
<keyword evidence="2 5" id="KW-0812">Transmembrane</keyword>